<dbReference type="CDD" id="cd01392">
    <property type="entry name" value="HTH_LacI"/>
    <property type="match status" value="1"/>
</dbReference>
<dbReference type="Proteomes" id="UP000199258">
    <property type="component" value="Unassembled WGS sequence"/>
</dbReference>
<evidence type="ECO:0000313" key="6">
    <source>
        <dbReference type="Proteomes" id="UP000199258"/>
    </source>
</evidence>
<dbReference type="GO" id="GO:0003700">
    <property type="term" value="F:DNA-binding transcription factor activity"/>
    <property type="evidence" value="ECO:0007669"/>
    <property type="project" value="TreeGrafter"/>
</dbReference>
<keyword evidence="2 5" id="KW-0238">DNA-binding</keyword>
<dbReference type="EMBL" id="FNDT01000005">
    <property type="protein sequence ID" value="SDI03833.1"/>
    <property type="molecule type" value="Genomic_DNA"/>
</dbReference>
<dbReference type="InterPro" id="IPR046335">
    <property type="entry name" value="LacI/GalR-like_sensor"/>
</dbReference>
<protein>
    <submittedName>
        <fullName evidence="5">DNA-binding transcriptional regulator, LacI/PurR family</fullName>
    </submittedName>
</protein>
<dbReference type="SMART" id="SM00354">
    <property type="entry name" value="HTH_LACI"/>
    <property type="match status" value="1"/>
</dbReference>
<dbReference type="GO" id="GO:0000976">
    <property type="term" value="F:transcription cis-regulatory region binding"/>
    <property type="evidence" value="ECO:0007669"/>
    <property type="project" value="TreeGrafter"/>
</dbReference>
<evidence type="ECO:0000259" key="4">
    <source>
        <dbReference type="PROSITE" id="PS50932"/>
    </source>
</evidence>
<feature type="domain" description="HTH lacI-type" evidence="4">
    <location>
        <begin position="7"/>
        <end position="61"/>
    </location>
</feature>
<gene>
    <name evidence="5" type="ORF">SAMN04488693_105136</name>
</gene>
<evidence type="ECO:0000256" key="2">
    <source>
        <dbReference type="ARBA" id="ARBA00023125"/>
    </source>
</evidence>
<keyword evidence="1" id="KW-0805">Transcription regulation</keyword>
<dbReference type="PANTHER" id="PTHR30146:SF153">
    <property type="entry name" value="LACTOSE OPERON REPRESSOR"/>
    <property type="match status" value="1"/>
</dbReference>
<dbReference type="OrthoDB" id="9785139at2"/>
<dbReference type="InterPro" id="IPR028082">
    <property type="entry name" value="Peripla_BP_I"/>
</dbReference>
<dbReference type="AlphaFoldDB" id="A0A1G8HB12"/>
<dbReference type="InterPro" id="IPR010982">
    <property type="entry name" value="Lambda_DNA-bd_dom_sf"/>
</dbReference>
<dbReference type="InterPro" id="IPR000843">
    <property type="entry name" value="HTH_LacI"/>
</dbReference>
<dbReference type="Pfam" id="PF00356">
    <property type="entry name" value="LacI"/>
    <property type="match status" value="1"/>
</dbReference>
<evidence type="ECO:0000313" key="5">
    <source>
        <dbReference type="EMBL" id="SDI03833.1"/>
    </source>
</evidence>
<dbReference type="Gene3D" id="3.40.50.2300">
    <property type="match status" value="2"/>
</dbReference>
<dbReference type="PANTHER" id="PTHR30146">
    <property type="entry name" value="LACI-RELATED TRANSCRIPTIONAL REPRESSOR"/>
    <property type="match status" value="1"/>
</dbReference>
<dbReference type="Gene3D" id="1.10.260.40">
    <property type="entry name" value="lambda repressor-like DNA-binding domains"/>
    <property type="match status" value="1"/>
</dbReference>
<organism evidence="5 6">
    <name type="scientific">Arthrobacter subterraneus</name>
    <dbReference type="NCBI Taxonomy" id="335973"/>
    <lineage>
        <taxon>Bacteria</taxon>
        <taxon>Bacillati</taxon>
        <taxon>Actinomycetota</taxon>
        <taxon>Actinomycetes</taxon>
        <taxon>Micrococcales</taxon>
        <taxon>Micrococcaceae</taxon>
        <taxon>Arthrobacter</taxon>
    </lineage>
</organism>
<reference evidence="5 6" key="1">
    <citation type="submission" date="2016-10" db="EMBL/GenBank/DDBJ databases">
        <authorList>
            <person name="de Groot N.N."/>
        </authorList>
    </citation>
    <scope>NUCLEOTIDE SEQUENCE [LARGE SCALE GENOMIC DNA]</scope>
    <source>
        <strain evidence="5 6">NP_1H</strain>
    </source>
</reference>
<keyword evidence="3" id="KW-0804">Transcription</keyword>
<sequence length="341" mass="35640">MTQPRRPTMADVAAEAGVSRALVSIVIRGAAGAGEATRARVLEAAERLGYRPDARARLLRSSRSRLLGVVFDITGPYHTELVGHLYPAARTRGYGITLSACGRAQSQHEAVHSLLDLGVEALIILAPETPDEDLARLPVPVVSVFRPATHPDVASVASDERAGVDLAMNHLLQLGHRRIAHVDGGDAVGAQPRRSAYLEFTSSRPGELEPPVVLSAGSELSDGREAGARLLEEARRPSAVLVFNDVCALGVLQALLTNGVPVPEEVSVVGYDDASLAALAHVPLTSVNQQGPDLAAAAVEAADAALAGEFRHVLIPPSLTVRASTGIPNTGDHMCEGAASH</sequence>
<dbReference type="Pfam" id="PF13377">
    <property type="entry name" value="Peripla_BP_3"/>
    <property type="match status" value="1"/>
</dbReference>
<dbReference type="CDD" id="cd06267">
    <property type="entry name" value="PBP1_LacI_sugar_binding-like"/>
    <property type="match status" value="1"/>
</dbReference>
<accession>A0A1G8HB12</accession>
<dbReference type="RefSeq" id="WP_090585727.1">
    <property type="nucleotide sequence ID" value="NZ_FNDT01000005.1"/>
</dbReference>
<dbReference type="SUPFAM" id="SSF53822">
    <property type="entry name" value="Periplasmic binding protein-like I"/>
    <property type="match status" value="1"/>
</dbReference>
<evidence type="ECO:0000256" key="1">
    <source>
        <dbReference type="ARBA" id="ARBA00023015"/>
    </source>
</evidence>
<evidence type="ECO:0000256" key="3">
    <source>
        <dbReference type="ARBA" id="ARBA00023163"/>
    </source>
</evidence>
<keyword evidence="6" id="KW-1185">Reference proteome</keyword>
<proteinExistence type="predicted"/>
<dbReference type="SUPFAM" id="SSF47413">
    <property type="entry name" value="lambda repressor-like DNA-binding domains"/>
    <property type="match status" value="1"/>
</dbReference>
<name>A0A1G8HB12_9MICC</name>
<dbReference type="PROSITE" id="PS50932">
    <property type="entry name" value="HTH_LACI_2"/>
    <property type="match status" value="1"/>
</dbReference>
<dbReference type="STRING" id="335973.SAMN04488693_105136"/>